<proteinExistence type="predicted"/>
<dbReference type="InterPro" id="IPR036885">
    <property type="entry name" value="SWIB_MDM2_dom_sf"/>
</dbReference>
<keyword evidence="3" id="KW-0723">Serine/threonine-protein kinase</keyword>
<organism evidence="3 4">
    <name type="scientific">Malassezia brasiliensis</name>
    <dbReference type="NCBI Taxonomy" id="1821822"/>
    <lineage>
        <taxon>Eukaryota</taxon>
        <taxon>Fungi</taxon>
        <taxon>Dikarya</taxon>
        <taxon>Basidiomycota</taxon>
        <taxon>Ustilaginomycotina</taxon>
        <taxon>Malasseziomycetes</taxon>
        <taxon>Malasseziales</taxon>
        <taxon>Malasseziaceae</taxon>
        <taxon>Malassezia</taxon>
    </lineage>
</organism>
<keyword evidence="4" id="KW-1185">Reference proteome</keyword>
<sequence>MYSAGATGAQSAYARGASAQAAAQPAQQVQQQAQQQAQRIRVRNHYDILVGEGFRGTKRDRPTDRSLPPSLKRQVKESAVYADLQRMERKLDWTIARKRAELMDSMGKPPRVKRTLRVFVSNTCANQPFQLEQKDGGAAEELDGGDELDARTKEKAAQEVPSWTLRIEGRLLDPSFRSRAGAALSAQATASRIGAHKFSNLIKSCVVELERDPALYPDGGQGDVVEWHRPAPAVAPQPPVPGTGGSTATEHPLIHSAEPALDGFEIKRTGSVPVKAKIVLYPLYVPERYSVAQPLAQLLDVQEDTRAGVLSALWGYIKSRRLLDDNDHRVVRLDAPLQALFRTPTINFHHIPEVLHRFLHPPQPIVLEYVVHTDKAEHKHPFAFDIELEMDDWAVRTRQHNVLARFDANSATSNEIAALDEQIAQTAMTIRNRAAARQFFTSFAQDPQQHLHTWIASQARDLDTLLGTAHGGRGDGAGGVADFGAEEMRHAETFQGAWVNEAVIVTESQRLAQRLQELQSRPRAEAK</sequence>
<dbReference type="Pfam" id="PF02201">
    <property type="entry name" value="SWIB"/>
    <property type="match status" value="1"/>
</dbReference>
<evidence type="ECO:0000313" key="3">
    <source>
        <dbReference type="EMBL" id="WFC94751.1"/>
    </source>
</evidence>
<feature type="region of interest" description="Disordered" evidence="1">
    <location>
        <begin position="52"/>
        <end position="72"/>
    </location>
</feature>
<evidence type="ECO:0000313" key="4">
    <source>
        <dbReference type="Proteomes" id="UP001216638"/>
    </source>
</evidence>
<evidence type="ECO:0000256" key="1">
    <source>
        <dbReference type="SAM" id="MobiDB-lite"/>
    </source>
</evidence>
<reference evidence="3" key="1">
    <citation type="submission" date="2023-03" db="EMBL/GenBank/DDBJ databases">
        <title>Mating type loci evolution in Malassezia.</title>
        <authorList>
            <person name="Coelho M.A."/>
        </authorList>
    </citation>
    <scope>NUCLEOTIDE SEQUENCE</scope>
    <source>
        <strain evidence="3">CBS 14135</strain>
    </source>
</reference>
<dbReference type="CDD" id="cd10568">
    <property type="entry name" value="SWIB_like"/>
    <property type="match status" value="1"/>
</dbReference>
<dbReference type="InterPro" id="IPR019835">
    <property type="entry name" value="SWIB_domain"/>
</dbReference>
<dbReference type="Proteomes" id="UP001216638">
    <property type="component" value="Chromosome 1"/>
</dbReference>
<name>A0AAF0DTZ3_9BASI</name>
<keyword evidence="3" id="KW-0808">Transferase</keyword>
<accession>A0AAF0DTZ3</accession>
<keyword evidence="3" id="KW-0418">Kinase</keyword>
<dbReference type="AlphaFoldDB" id="A0AAF0DTZ3"/>
<dbReference type="GO" id="GO:0004674">
    <property type="term" value="F:protein serine/threonine kinase activity"/>
    <property type="evidence" value="ECO:0007669"/>
    <property type="project" value="UniProtKB-KW"/>
</dbReference>
<dbReference type="InterPro" id="IPR003121">
    <property type="entry name" value="SWIB_MDM2_domain"/>
</dbReference>
<dbReference type="SUPFAM" id="SSF47592">
    <property type="entry name" value="SWIB/MDM2 domain"/>
    <property type="match status" value="1"/>
</dbReference>
<gene>
    <name evidence="3" type="primary">ssr3</name>
    <name evidence="3" type="ORF">MBRA1_001385</name>
</gene>
<dbReference type="PANTHER" id="PTHR13844">
    <property type="entry name" value="SWI/SNF-RELATED MATRIX-ASSOCIATED ACTIN-DEPENDENT REGULATOR OF CHROMATIN SUBFAMILY D"/>
    <property type="match status" value="1"/>
</dbReference>
<evidence type="ECO:0000259" key="2">
    <source>
        <dbReference type="PROSITE" id="PS51925"/>
    </source>
</evidence>
<dbReference type="Gene3D" id="1.10.245.10">
    <property type="entry name" value="SWIB/MDM2 domain"/>
    <property type="match status" value="1"/>
</dbReference>
<dbReference type="SMART" id="SM00151">
    <property type="entry name" value="SWIB"/>
    <property type="match status" value="1"/>
</dbReference>
<protein>
    <submittedName>
        <fullName evidence="3">Non-specific serine/threonine protein kinase</fullName>
        <ecNumber evidence="3">2.7.11.1</ecNumber>
    </submittedName>
</protein>
<dbReference type="EMBL" id="CP119951">
    <property type="protein sequence ID" value="WFC94751.1"/>
    <property type="molecule type" value="Genomic_DNA"/>
</dbReference>
<feature type="domain" description="DM2" evidence="2">
    <location>
        <begin position="284"/>
        <end position="361"/>
    </location>
</feature>
<feature type="compositionally biased region" description="Basic and acidic residues" evidence="1">
    <location>
        <begin position="55"/>
        <end position="64"/>
    </location>
</feature>
<dbReference type="EC" id="2.7.11.1" evidence="3"/>
<dbReference type="PROSITE" id="PS51925">
    <property type="entry name" value="SWIB_MDM2"/>
    <property type="match status" value="1"/>
</dbReference>